<dbReference type="PANTHER" id="PTHR45947">
    <property type="entry name" value="SULFOQUINOVOSYL TRANSFERASE SQD2"/>
    <property type="match status" value="1"/>
</dbReference>
<dbReference type="Pfam" id="PF00534">
    <property type="entry name" value="Glycos_transf_1"/>
    <property type="match status" value="1"/>
</dbReference>
<dbReference type="OrthoDB" id="9795068at2"/>
<dbReference type="EMBL" id="WXEX01000014">
    <property type="protein sequence ID" value="MZP44244.1"/>
    <property type="molecule type" value="Genomic_DNA"/>
</dbReference>
<feature type="domain" description="Glycosyl transferase family 1" evidence="1">
    <location>
        <begin position="197"/>
        <end position="364"/>
    </location>
</feature>
<dbReference type="AlphaFoldDB" id="A0A845LFQ7"/>
<dbReference type="Gene3D" id="3.40.50.2000">
    <property type="entry name" value="Glycogen Phosphorylase B"/>
    <property type="match status" value="2"/>
</dbReference>
<comment type="caution">
    <text evidence="2">The sequence shown here is derived from an EMBL/GenBank/DDBJ whole genome shotgun (WGS) entry which is preliminary data.</text>
</comment>
<gene>
    <name evidence="2" type="ORF">GTO89_14515</name>
</gene>
<evidence type="ECO:0000313" key="2">
    <source>
        <dbReference type="EMBL" id="MZP44244.1"/>
    </source>
</evidence>
<keyword evidence="3" id="KW-1185">Reference proteome</keyword>
<proteinExistence type="predicted"/>
<dbReference type="InterPro" id="IPR050194">
    <property type="entry name" value="Glycosyltransferase_grp1"/>
</dbReference>
<dbReference type="SUPFAM" id="SSF53756">
    <property type="entry name" value="UDP-Glycosyltransferase/glycogen phosphorylase"/>
    <property type="match status" value="1"/>
</dbReference>
<dbReference type="GO" id="GO:0016757">
    <property type="term" value="F:glycosyltransferase activity"/>
    <property type="evidence" value="ECO:0007669"/>
    <property type="project" value="InterPro"/>
</dbReference>
<dbReference type="RefSeq" id="WP_161262815.1">
    <property type="nucleotide sequence ID" value="NZ_JAFBDC010000014.1"/>
</dbReference>
<dbReference type="CDD" id="cd03801">
    <property type="entry name" value="GT4_PimA-like"/>
    <property type="match status" value="1"/>
</dbReference>
<protein>
    <submittedName>
        <fullName evidence="2">Glycosyltransferase</fullName>
    </submittedName>
</protein>
<keyword evidence="2" id="KW-0808">Transferase</keyword>
<dbReference type="Proteomes" id="UP000471031">
    <property type="component" value="Unassembled WGS sequence"/>
</dbReference>
<dbReference type="InterPro" id="IPR001296">
    <property type="entry name" value="Glyco_trans_1"/>
</dbReference>
<reference evidence="2 3" key="1">
    <citation type="submission" date="2020-01" db="EMBL/GenBank/DDBJ databases">
        <title>Whole genome sequence of Heliobacterium gestii DSM 11169.</title>
        <authorList>
            <person name="Kyndt J.A."/>
            <person name="Meyer T.E."/>
        </authorList>
    </citation>
    <scope>NUCLEOTIDE SEQUENCE [LARGE SCALE GENOMIC DNA]</scope>
    <source>
        <strain evidence="2 3">DSM 11169</strain>
    </source>
</reference>
<dbReference type="PANTHER" id="PTHR45947:SF3">
    <property type="entry name" value="SULFOQUINOVOSYL TRANSFERASE SQD2"/>
    <property type="match status" value="1"/>
</dbReference>
<evidence type="ECO:0000313" key="3">
    <source>
        <dbReference type="Proteomes" id="UP000471031"/>
    </source>
</evidence>
<evidence type="ECO:0000259" key="1">
    <source>
        <dbReference type="Pfam" id="PF00534"/>
    </source>
</evidence>
<accession>A0A845LFQ7</accession>
<organism evidence="2 3">
    <name type="scientific">Heliomicrobium gestii</name>
    <name type="common">Heliobacterium gestii</name>
    <dbReference type="NCBI Taxonomy" id="2699"/>
    <lineage>
        <taxon>Bacteria</taxon>
        <taxon>Bacillati</taxon>
        <taxon>Bacillota</taxon>
        <taxon>Clostridia</taxon>
        <taxon>Eubacteriales</taxon>
        <taxon>Heliobacteriaceae</taxon>
        <taxon>Heliomicrobium</taxon>
    </lineage>
</organism>
<name>A0A845LFQ7_HELGE</name>
<sequence>MIRLCIVSSHPIQYLVPLWRALNDHPQLEVEVFYASQGGAIEAVFDKDFNRPVRWDVDLLSGYCHRFLENRPWAWLNWRFQYRCPGVKDALASGRFDALLLLGKEYPFYLDAFHGALEKGIPVLYRADTPPPKRGLLRWLADKHRRFFYQKVAAFGCVGKEQYHYYTAYGVAREKMFWTPYCVDNRFFAQARQTALREQIRGQLGFLPAQRVLLFCGKLIPLKRFIDVIQAFAKLRERERYGLLVIGDGPLRAEWEERVRQERLRGVQFVGFKNQSELPAFYGAGDCLIVPSSRETWGLVVNEAMNLGLPIIASDQVGCGPDLVRAGENGYVYPVGDTQALAERIDTLFASEETRSAMGERSRQIVDEYSVEANVQGIWKALLFALGEAKVG</sequence>